<gene>
    <name evidence="5" type="ORF">SAMN05421641_13126</name>
</gene>
<dbReference type="InterPro" id="IPR006433">
    <property type="entry name" value="Prohead_protease"/>
</dbReference>
<dbReference type="NCBIfam" id="TIGR01543">
    <property type="entry name" value="proheadase_HK97"/>
    <property type="match status" value="1"/>
</dbReference>
<evidence type="ECO:0000313" key="6">
    <source>
        <dbReference type="Proteomes" id="UP000323956"/>
    </source>
</evidence>
<organism evidence="5 6">
    <name type="scientific">Paracoccus thiocyanatus</name>
    <dbReference type="NCBI Taxonomy" id="34006"/>
    <lineage>
        <taxon>Bacteria</taxon>
        <taxon>Pseudomonadati</taxon>
        <taxon>Pseudomonadota</taxon>
        <taxon>Alphaproteobacteria</taxon>
        <taxon>Rhodobacterales</taxon>
        <taxon>Paracoccaceae</taxon>
        <taxon>Paracoccus</taxon>
    </lineage>
</organism>
<keyword evidence="3" id="KW-0378">Hydrolase</keyword>
<evidence type="ECO:0000313" key="5">
    <source>
        <dbReference type="EMBL" id="SIR22541.1"/>
    </source>
</evidence>
<evidence type="ECO:0000259" key="4">
    <source>
        <dbReference type="Pfam" id="PF04586"/>
    </source>
</evidence>
<evidence type="ECO:0000256" key="2">
    <source>
        <dbReference type="ARBA" id="ARBA00022670"/>
    </source>
</evidence>
<dbReference type="GO" id="GO:0008233">
    <property type="term" value="F:peptidase activity"/>
    <property type="evidence" value="ECO:0007669"/>
    <property type="project" value="UniProtKB-KW"/>
</dbReference>
<feature type="domain" description="Prohead serine protease" evidence="4">
    <location>
        <begin position="33"/>
        <end position="173"/>
    </location>
</feature>
<keyword evidence="2" id="KW-0645">Protease</keyword>
<proteinExistence type="predicted"/>
<reference evidence="5 6" key="1">
    <citation type="submission" date="2017-01" db="EMBL/GenBank/DDBJ databases">
        <authorList>
            <person name="Varghese N."/>
            <person name="Submissions S."/>
        </authorList>
    </citation>
    <scope>NUCLEOTIDE SEQUENCE [LARGE SCALE GENOMIC DNA]</scope>
    <source>
        <strain evidence="5 6">ATCC 700171</strain>
    </source>
</reference>
<sequence length="191" mass="21176">MSLSATARASRSQPIWARAAKMERRASIELRAAGRKLEGYAAVFGQDTRIRDFTEVIIPGAFKDTLAEGRDILALADHDQRAVLARTRSGTLRLAEDTRGLHFELDVPNTSIGRDILELAERGDVGGASFGFTVKDERWHDTRRELRSINLHEISIVSAFPAYDGTIVQARRRLAASGKLVAARRFLDTCL</sequence>
<dbReference type="Pfam" id="PF04586">
    <property type="entry name" value="Peptidase_S78"/>
    <property type="match status" value="1"/>
</dbReference>
<dbReference type="Proteomes" id="UP000323956">
    <property type="component" value="Unassembled WGS sequence"/>
</dbReference>
<evidence type="ECO:0000256" key="1">
    <source>
        <dbReference type="ARBA" id="ARBA00022612"/>
    </source>
</evidence>
<dbReference type="InterPro" id="IPR054613">
    <property type="entry name" value="Peptidase_S78_dom"/>
</dbReference>
<accession>A0A1N6Z701</accession>
<dbReference type="GO" id="GO:0006508">
    <property type="term" value="P:proteolysis"/>
    <property type="evidence" value="ECO:0007669"/>
    <property type="project" value="UniProtKB-KW"/>
</dbReference>
<name>A0A1N6Z701_9RHOB</name>
<protein>
    <recommendedName>
        <fullName evidence="4">Prohead serine protease domain-containing protein</fullName>
    </recommendedName>
</protein>
<dbReference type="AlphaFoldDB" id="A0A1N6Z701"/>
<keyword evidence="1" id="KW-1188">Viral release from host cell</keyword>
<evidence type="ECO:0000256" key="3">
    <source>
        <dbReference type="ARBA" id="ARBA00022801"/>
    </source>
</evidence>
<dbReference type="EMBL" id="FTMK01000031">
    <property type="protein sequence ID" value="SIR22541.1"/>
    <property type="molecule type" value="Genomic_DNA"/>
</dbReference>